<keyword evidence="1" id="KW-0809">Transit peptide</keyword>
<dbReference type="InterPro" id="IPR036412">
    <property type="entry name" value="HAD-like_sf"/>
</dbReference>
<comment type="function">
    <text evidence="1">Essential component of the TIM23 complex, a complex that mediates the translocation of transit peptide-containing proteins across the mitochondrial inner membrane.</text>
</comment>
<organism evidence="3 4">
    <name type="scientific">Toxocara canis</name>
    <name type="common">Canine roundworm</name>
    <dbReference type="NCBI Taxonomy" id="6265"/>
    <lineage>
        <taxon>Eukaryota</taxon>
        <taxon>Metazoa</taxon>
        <taxon>Ecdysozoa</taxon>
        <taxon>Nematoda</taxon>
        <taxon>Chromadorea</taxon>
        <taxon>Rhabditida</taxon>
        <taxon>Spirurina</taxon>
        <taxon>Ascaridomorpha</taxon>
        <taxon>Ascaridoidea</taxon>
        <taxon>Toxocaridae</taxon>
        <taxon>Toxocara</taxon>
    </lineage>
</organism>
<sequence length="174" mass="20385">LQYVVEPSREILLPDPLPAPYLQPKYTLVIEMKNVLIAPEWTVGFLFSFYKTGHRFVKRPALDYFLDIVGYPNFEVVIYTSESSMTAPQVIESFDPKQRIMYKLYRDCTKYMNGHHVKCWTPLPDGGYRLSKIPDWRVSLTLYLLAIALFYGSIYHLKRRRNALLSFFSKSAKD</sequence>
<dbReference type="AlphaFoldDB" id="A0A183U635"/>
<evidence type="ECO:0000256" key="1">
    <source>
        <dbReference type="RuleBase" id="RU365079"/>
    </source>
</evidence>
<keyword evidence="1" id="KW-0811">Translocation</keyword>
<keyword evidence="3" id="KW-1185">Reference proteome</keyword>
<dbReference type="GO" id="GO:0015031">
    <property type="term" value="P:protein transport"/>
    <property type="evidence" value="ECO:0007669"/>
    <property type="project" value="UniProtKB-KW"/>
</dbReference>
<evidence type="ECO:0000313" key="3">
    <source>
        <dbReference type="Proteomes" id="UP000050794"/>
    </source>
</evidence>
<dbReference type="SMART" id="SM00577">
    <property type="entry name" value="CPDc"/>
    <property type="match status" value="1"/>
</dbReference>
<keyword evidence="1" id="KW-0496">Mitochondrion</keyword>
<dbReference type="WBParaSite" id="TCNE_0000395501-mRNA-1">
    <property type="protein sequence ID" value="TCNE_0000395501-mRNA-1"/>
    <property type="gene ID" value="TCNE_0000395501"/>
</dbReference>
<dbReference type="Proteomes" id="UP000050794">
    <property type="component" value="Unassembled WGS sequence"/>
</dbReference>
<keyword evidence="1" id="KW-1133">Transmembrane helix</keyword>
<feature type="transmembrane region" description="Helical" evidence="1">
    <location>
        <begin position="140"/>
        <end position="157"/>
    </location>
</feature>
<dbReference type="CDD" id="cd07521">
    <property type="entry name" value="HAD_FCP1-like"/>
    <property type="match status" value="1"/>
</dbReference>
<comment type="subunit">
    <text evidence="1">Component of the TIM23 complex.</text>
</comment>
<dbReference type="InterPro" id="IPR004274">
    <property type="entry name" value="FCP1_dom"/>
</dbReference>
<feature type="domain" description="FCP1 homology" evidence="2">
    <location>
        <begin position="21"/>
        <end position="174"/>
    </location>
</feature>
<reference evidence="4" key="1">
    <citation type="submission" date="2016-06" db="UniProtKB">
        <authorList>
            <consortium name="WormBaseParasite"/>
        </authorList>
    </citation>
    <scope>IDENTIFICATION</scope>
</reference>
<name>A0A183U635_TOXCA</name>
<evidence type="ECO:0000313" key="4">
    <source>
        <dbReference type="WBParaSite" id="TCNE_0000395501-mRNA-1"/>
    </source>
</evidence>
<dbReference type="InterPro" id="IPR050365">
    <property type="entry name" value="TIM50"/>
</dbReference>
<proteinExistence type="inferred from homology"/>
<keyword evidence="1" id="KW-0653">Protein transport</keyword>
<accession>A0A183U635</accession>
<comment type="similarity">
    <text evidence="1">Belongs to the TIM50 family.</text>
</comment>
<keyword evidence="1" id="KW-0812">Transmembrane</keyword>
<dbReference type="InterPro" id="IPR023214">
    <property type="entry name" value="HAD_sf"/>
</dbReference>
<comment type="subcellular location">
    <subcellularLocation>
        <location evidence="1">Mitochondrion inner membrane</location>
        <topology evidence="1">Single-pass membrane protein</topology>
    </subcellularLocation>
</comment>
<protein>
    <recommendedName>
        <fullName evidence="1">Mitochondrial import inner membrane translocase subunit TIM50</fullName>
    </recommendedName>
</protein>
<dbReference type="Pfam" id="PF03031">
    <property type="entry name" value="NIF"/>
    <property type="match status" value="1"/>
</dbReference>
<keyword evidence="1" id="KW-0472">Membrane</keyword>
<dbReference type="Gene3D" id="3.40.50.1000">
    <property type="entry name" value="HAD superfamily/HAD-like"/>
    <property type="match status" value="1"/>
</dbReference>
<dbReference type="PROSITE" id="PS50969">
    <property type="entry name" value="FCP1"/>
    <property type="match status" value="1"/>
</dbReference>
<evidence type="ECO:0000259" key="2">
    <source>
        <dbReference type="PROSITE" id="PS50969"/>
    </source>
</evidence>
<dbReference type="PANTHER" id="PTHR12210">
    <property type="entry name" value="DULLARD PROTEIN PHOSPHATASE"/>
    <property type="match status" value="1"/>
</dbReference>
<keyword evidence="1" id="KW-0813">Transport</keyword>
<dbReference type="GO" id="GO:0005744">
    <property type="term" value="C:TIM23 mitochondrial import inner membrane translocase complex"/>
    <property type="evidence" value="ECO:0007669"/>
    <property type="project" value="UniProtKB-UniRule"/>
</dbReference>
<dbReference type="SUPFAM" id="SSF56784">
    <property type="entry name" value="HAD-like"/>
    <property type="match status" value="1"/>
</dbReference>